<keyword evidence="2" id="KW-1185">Reference proteome</keyword>
<gene>
    <name evidence="1" type="ordered locus">HEAR3203</name>
</gene>
<dbReference type="Gene3D" id="3.60.15.10">
    <property type="entry name" value="Ribonuclease Z/Hydroxyacylglutathione hydrolase-like"/>
    <property type="match status" value="1"/>
</dbReference>
<dbReference type="STRING" id="204773.HEAR3203"/>
<dbReference type="InterPro" id="IPR036866">
    <property type="entry name" value="RibonucZ/Hydroxyglut_hydro"/>
</dbReference>
<dbReference type="eggNOG" id="COG2333">
    <property type="taxonomic scope" value="Bacteria"/>
</dbReference>
<proteinExistence type="predicted"/>
<dbReference type="OrthoDB" id="9768813at2"/>
<name>A4G9X3_HERAR</name>
<dbReference type="EMBL" id="CU207211">
    <property type="protein sequence ID" value="CAL63310.1"/>
    <property type="molecule type" value="Genomic_DNA"/>
</dbReference>
<protein>
    <recommendedName>
        <fullName evidence="3">Metallohydrolase</fullName>
    </recommendedName>
</protein>
<accession>A4G9X3</accession>
<dbReference type="KEGG" id="har:HEAR3203"/>
<sequence length="370" mass="40953">MTLIKLESGRRILIDANIRKPDDEIRDVADDLRKDLELDENNRPYVDVMVLSHPDQDHCRGFAEHFHVGSLRDYNDRVTPKKIIIREMWSSPLVFRRSNEKNHTLCDDAKTWATEARRRVNRYKQFKSYSHGDRIKILGEDINGKTDGIQEIVVKAGASIHSICGTDEPNFVAELLAPMLAKDEEEDKLLGKNESSIIMNYSIGVGGTPNAAKYLSGGDAEVGIWERIWGKYKGDIAKLQYNLLGTPHHCSWHSLSWDSLSDLGSKAQVSSDAVRALNQALPGAIIVASSKQILDDEKDPPSFRAMQEYKKITDGVKGEFWNTGSYLTPAKPALLIFEVSEGGLKKITKSALGAAGAVGGGFGSTPLHHG</sequence>
<organism evidence="1 2">
    <name type="scientific">Herminiimonas arsenicoxydans</name>
    <dbReference type="NCBI Taxonomy" id="204773"/>
    <lineage>
        <taxon>Bacteria</taxon>
        <taxon>Pseudomonadati</taxon>
        <taxon>Pseudomonadota</taxon>
        <taxon>Betaproteobacteria</taxon>
        <taxon>Burkholderiales</taxon>
        <taxon>Oxalobacteraceae</taxon>
        <taxon>Herminiimonas</taxon>
    </lineage>
</organism>
<evidence type="ECO:0000313" key="1">
    <source>
        <dbReference type="EMBL" id="CAL63310.1"/>
    </source>
</evidence>
<evidence type="ECO:0000313" key="2">
    <source>
        <dbReference type="Proteomes" id="UP000006697"/>
    </source>
</evidence>
<dbReference type="SUPFAM" id="SSF56281">
    <property type="entry name" value="Metallo-hydrolase/oxidoreductase"/>
    <property type="match status" value="1"/>
</dbReference>
<dbReference type="HOGENOM" id="CLU_044335_0_0_4"/>
<reference evidence="1 2" key="1">
    <citation type="journal article" date="2007" name="PLoS Genet.">
        <title>A tale of two oxidation states: bacterial colonization of arsenic-rich environments.</title>
        <authorList>
            <person name="Muller D."/>
            <person name="Medigue C."/>
            <person name="Koechler S."/>
            <person name="Barbe V."/>
            <person name="Barakat M."/>
            <person name="Talla E."/>
            <person name="Bonnefoy V."/>
            <person name="Krin E."/>
            <person name="Arsene-Ploetze F."/>
            <person name="Carapito C."/>
            <person name="Chandler M."/>
            <person name="Cournoyer B."/>
            <person name="Cruveiller S."/>
            <person name="Dossat C."/>
            <person name="Duval S."/>
            <person name="Heymann M."/>
            <person name="Leize E."/>
            <person name="Lieutaud A."/>
            <person name="Lievremont D."/>
            <person name="Makita Y."/>
            <person name="Mangenot S."/>
            <person name="Nitschke W."/>
            <person name="Ortet P."/>
            <person name="Perdrial N."/>
            <person name="Schoepp B."/>
            <person name="Siguier N."/>
            <person name="Simeonova D.D."/>
            <person name="Rouy Z."/>
            <person name="Segurens B."/>
            <person name="Turlin E."/>
            <person name="Vallenet D."/>
            <person name="Van Dorsselaer A."/>
            <person name="Weiss S."/>
            <person name="Weissenbach J."/>
            <person name="Lett M.C."/>
            <person name="Danchin A."/>
            <person name="Bertin P.N."/>
        </authorList>
    </citation>
    <scope>NUCLEOTIDE SEQUENCE [LARGE SCALE GENOMIC DNA]</scope>
    <source>
        <strain evidence="2">ULPAs1</strain>
    </source>
</reference>
<dbReference type="AlphaFoldDB" id="A4G9X3"/>
<dbReference type="Proteomes" id="UP000006697">
    <property type="component" value="Chromosome"/>
</dbReference>
<evidence type="ECO:0008006" key="3">
    <source>
        <dbReference type="Google" id="ProtNLM"/>
    </source>
</evidence>